<gene>
    <name evidence="2" type="ORF">SAMN02910417_01092</name>
</gene>
<dbReference type="GO" id="GO:0006260">
    <property type="term" value="P:DNA replication"/>
    <property type="evidence" value="ECO:0007669"/>
    <property type="project" value="InterPro"/>
</dbReference>
<keyword evidence="3" id="KW-1185">Reference proteome</keyword>
<dbReference type="Pfam" id="PF05732">
    <property type="entry name" value="RepL"/>
    <property type="match status" value="1"/>
</dbReference>
<dbReference type="InterPro" id="IPR036388">
    <property type="entry name" value="WH-like_DNA-bd_sf"/>
</dbReference>
<dbReference type="InterPro" id="IPR036390">
    <property type="entry name" value="WH_DNA-bd_sf"/>
</dbReference>
<evidence type="ECO:0000259" key="1">
    <source>
        <dbReference type="Pfam" id="PF05732"/>
    </source>
</evidence>
<evidence type="ECO:0000313" key="3">
    <source>
        <dbReference type="Proteomes" id="UP000199228"/>
    </source>
</evidence>
<dbReference type="InterPro" id="IPR008813">
    <property type="entry name" value="Plasmid_replication_RepL"/>
</dbReference>
<reference evidence="2 3" key="1">
    <citation type="submission" date="2016-10" db="EMBL/GenBank/DDBJ databases">
        <authorList>
            <person name="de Groot N.N."/>
        </authorList>
    </citation>
    <scope>NUCLEOTIDE SEQUENCE [LARGE SCALE GENOMIC DNA]</scope>
    <source>
        <strain evidence="2 3">DSM 3217</strain>
    </source>
</reference>
<dbReference type="STRING" id="1732.SAMN02910417_01092"/>
<feature type="domain" description="Plasmid replication protein RepL" evidence="1">
    <location>
        <begin position="29"/>
        <end position="105"/>
    </location>
</feature>
<sequence>MESLFLKTDKISDLANADSLAFGIFMHFVEHMDYENKADVLLVDIAEKFDVSLTTISNRVKMLEEMEFVKVIPSGRSFIYFVNPDIVIAHKSEMRYVKEKCHEVRYLKERLLSDEKRVKEDAENILDGIFATNIGEDVEKVKISRVRYEQCYQDVLQLCKYLGGEYVKVFKQILGGVNE</sequence>
<dbReference type="EMBL" id="FMXR01000008">
    <property type="protein sequence ID" value="SDB14917.1"/>
    <property type="molecule type" value="Genomic_DNA"/>
</dbReference>
<dbReference type="SUPFAM" id="SSF46785">
    <property type="entry name" value="Winged helix' DNA-binding domain"/>
    <property type="match status" value="1"/>
</dbReference>
<evidence type="ECO:0000313" key="2">
    <source>
        <dbReference type="EMBL" id="SDB14917.1"/>
    </source>
</evidence>
<name>A0A1G6B2N1_EUBOX</name>
<dbReference type="Gene3D" id="1.10.10.10">
    <property type="entry name" value="Winged helix-like DNA-binding domain superfamily/Winged helix DNA-binding domain"/>
    <property type="match status" value="1"/>
</dbReference>
<accession>A0A1G6B2N1</accession>
<dbReference type="GO" id="GO:0006276">
    <property type="term" value="P:plasmid maintenance"/>
    <property type="evidence" value="ECO:0007669"/>
    <property type="project" value="InterPro"/>
</dbReference>
<proteinExistence type="predicted"/>
<dbReference type="Proteomes" id="UP000199228">
    <property type="component" value="Unassembled WGS sequence"/>
</dbReference>
<dbReference type="RefSeq" id="WP_090173049.1">
    <property type="nucleotide sequence ID" value="NZ_FMXR01000008.1"/>
</dbReference>
<dbReference type="AlphaFoldDB" id="A0A1G6B2N1"/>
<organism evidence="2 3">
    <name type="scientific">Eubacterium oxidoreducens</name>
    <dbReference type="NCBI Taxonomy" id="1732"/>
    <lineage>
        <taxon>Bacteria</taxon>
        <taxon>Bacillati</taxon>
        <taxon>Bacillota</taxon>
        <taxon>Clostridia</taxon>
        <taxon>Eubacteriales</taxon>
        <taxon>Eubacteriaceae</taxon>
        <taxon>Eubacterium</taxon>
    </lineage>
</organism>
<protein>
    <submittedName>
        <fullName evidence="2">Replication protein (RepL)</fullName>
    </submittedName>
</protein>